<feature type="region of interest" description="Disordered" evidence="5">
    <location>
        <begin position="197"/>
        <end position="230"/>
    </location>
</feature>
<dbReference type="GO" id="GO:0005789">
    <property type="term" value="C:endoplasmic reticulum membrane"/>
    <property type="evidence" value="ECO:0007669"/>
    <property type="project" value="TreeGrafter"/>
</dbReference>
<dbReference type="PANTHER" id="PTHR23319">
    <property type="entry name" value="GRAM DOMAIN CONTAINING 1B, ISOFORM E"/>
    <property type="match status" value="1"/>
</dbReference>
<evidence type="ECO:0000256" key="6">
    <source>
        <dbReference type="SAM" id="Phobius"/>
    </source>
</evidence>
<keyword evidence="10" id="KW-1185">Reference proteome</keyword>
<feature type="compositionally biased region" description="Polar residues" evidence="5">
    <location>
        <begin position="197"/>
        <end position="220"/>
    </location>
</feature>
<dbReference type="Gene3D" id="2.30.29.30">
    <property type="entry name" value="Pleckstrin-homology domain (PH domain)/Phosphotyrosine-binding domain (PTB)"/>
    <property type="match status" value="1"/>
</dbReference>
<evidence type="ECO:0000259" key="8">
    <source>
        <dbReference type="PROSITE" id="PS51778"/>
    </source>
</evidence>
<reference evidence="9" key="1">
    <citation type="submission" date="2022-10" db="EMBL/GenBank/DDBJ databases">
        <title>Novel sulphate-reducing endosymbionts in the free-living metamonad Anaeramoeba.</title>
        <authorList>
            <person name="Jerlstrom-Hultqvist J."/>
            <person name="Cepicka I."/>
            <person name="Gallot-Lavallee L."/>
            <person name="Salas-Leiva D."/>
            <person name="Curtis B.A."/>
            <person name="Zahonova K."/>
            <person name="Pipaliya S."/>
            <person name="Dacks J."/>
            <person name="Roger A.J."/>
        </authorList>
    </citation>
    <scope>NUCLEOTIDE SEQUENCE</scope>
    <source>
        <strain evidence="9">BMAN</strain>
    </source>
</reference>
<evidence type="ECO:0000256" key="5">
    <source>
        <dbReference type="SAM" id="MobiDB-lite"/>
    </source>
</evidence>
<dbReference type="GO" id="GO:0005886">
    <property type="term" value="C:plasma membrane"/>
    <property type="evidence" value="ECO:0007669"/>
    <property type="project" value="TreeGrafter"/>
</dbReference>
<feature type="transmembrane region" description="Helical" evidence="6">
    <location>
        <begin position="562"/>
        <end position="584"/>
    </location>
</feature>
<keyword evidence="4 6" id="KW-0472">Membrane</keyword>
<sequence>MSKIPENPSQNQIPKSETTSNLNSQVEPTQTDPANTKGNAITSKPNQINLKEEKITGKNAPTQILKIGNLLHYKEKYKIWKNLPFSIEDNYLVCLDLKSTENQIKINLQNAQLKQIRDKANTSLGFEFQLETNQETHKFISDKKSEFNSWIKNIKIAQTQFKDQNETKNRNVQRFIQSLHKEKAIQKRILENNDSIDTSISKNTSNTDLSTENSKSQILDPNSQSKNQNLNQNLNQNIPLKNKINIEPNSAQEIQTIEENEVNNEQEKDDLNLDSDSDRESNLNIQPEPIKPSPKKIQLPSFIPKSVVPISLPKPKDVTTETVPAPLDVVYQVVYHQNETFLKQYMDKIENTNLVMKEWNFDDPQRIPKRDILYTTPLNGGPFVSQKTADVVEHQRVFFYSEDEFLVEFHYDIVKAPYSDSFSVYSIHEIKKVSENSTSIHIYCDTIFRKSVLLKKIIEKKSISAHGTSMKHWIDTAKQETEKFVELQNQLQNQIANESDNNLQQQDLLSQKSPQEIFPNPQIQVQNIPQKTGPSQEEIHKMQIEQQSQIQSTIASSIEKTFQISFVAVLLVFAFLLVSFLFSYSNQSKMNRNINDLSGSLANIQAKIEKLHQISTNSNSSNHSNHPQIEDDIFDNWIQLMDMFIEDLENTLTKSSYSFRHSDISLDQIHKSFDSLQTGKNK</sequence>
<dbReference type="EMBL" id="JAPDFW010000101">
    <property type="protein sequence ID" value="KAJ5069918.1"/>
    <property type="molecule type" value="Genomic_DNA"/>
</dbReference>
<dbReference type="PANTHER" id="PTHR23319:SF4">
    <property type="entry name" value="GRAM DOMAIN CONTAINING 1B, ISOFORM E"/>
    <property type="match status" value="1"/>
</dbReference>
<keyword evidence="2 6" id="KW-0812">Transmembrane</keyword>
<dbReference type="InterPro" id="IPR031968">
    <property type="entry name" value="VASt"/>
</dbReference>
<dbReference type="InterPro" id="IPR051482">
    <property type="entry name" value="Cholesterol_transport"/>
</dbReference>
<feature type="region of interest" description="Disordered" evidence="5">
    <location>
        <begin position="1"/>
        <end position="48"/>
    </location>
</feature>
<gene>
    <name evidence="9" type="ORF">M0811_11430</name>
</gene>
<feature type="domain" description="VASt" evidence="8">
    <location>
        <begin position="314"/>
        <end position="485"/>
    </location>
</feature>
<dbReference type="SUPFAM" id="SSF50729">
    <property type="entry name" value="PH domain-like"/>
    <property type="match status" value="1"/>
</dbReference>
<name>A0A9Q0LC05_ANAIG</name>
<evidence type="ECO:0008006" key="11">
    <source>
        <dbReference type="Google" id="ProtNLM"/>
    </source>
</evidence>
<proteinExistence type="predicted"/>
<feature type="compositionally biased region" description="Low complexity" evidence="5">
    <location>
        <begin position="221"/>
        <end position="230"/>
    </location>
</feature>
<dbReference type="GO" id="GO:0032366">
    <property type="term" value="P:intracellular sterol transport"/>
    <property type="evidence" value="ECO:0007669"/>
    <property type="project" value="TreeGrafter"/>
</dbReference>
<evidence type="ECO:0000256" key="1">
    <source>
        <dbReference type="ARBA" id="ARBA00004370"/>
    </source>
</evidence>
<feature type="compositionally biased region" description="Basic and acidic residues" evidence="5">
    <location>
        <begin position="265"/>
        <end position="281"/>
    </location>
</feature>
<comment type="subcellular location">
    <subcellularLocation>
        <location evidence="1">Membrane</location>
    </subcellularLocation>
</comment>
<feature type="compositionally biased region" description="Polar residues" evidence="5">
    <location>
        <begin position="7"/>
        <end position="48"/>
    </location>
</feature>
<evidence type="ECO:0000313" key="10">
    <source>
        <dbReference type="Proteomes" id="UP001149090"/>
    </source>
</evidence>
<evidence type="ECO:0000313" key="9">
    <source>
        <dbReference type="EMBL" id="KAJ5069918.1"/>
    </source>
</evidence>
<dbReference type="Proteomes" id="UP001149090">
    <property type="component" value="Unassembled WGS sequence"/>
</dbReference>
<evidence type="ECO:0000259" key="7">
    <source>
        <dbReference type="PROSITE" id="PS50003"/>
    </source>
</evidence>
<dbReference type="InterPro" id="IPR001849">
    <property type="entry name" value="PH_domain"/>
</dbReference>
<organism evidence="9 10">
    <name type="scientific">Anaeramoeba ignava</name>
    <name type="common">Anaerobic marine amoeba</name>
    <dbReference type="NCBI Taxonomy" id="1746090"/>
    <lineage>
        <taxon>Eukaryota</taxon>
        <taxon>Metamonada</taxon>
        <taxon>Anaeramoebidae</taxon>
        <taxon>Anaeramoeba</taxon>
    </lineage>
</organism>
<evidence type="ECO:0000256" key="4">
    <source>
        <dbReference type="ARBA" id="ARBA00023136"/>
    </source>
</evidence>
<dbReference type="GO" id="GO:0032934">
    <property type="term" value="F:sterol binding"/>
    <property type="evidence" value="ECO:0007669"/>
    <property type="project" value="TreeGrafter"/>
</dbReference>
<dbReference type="AlphaFoldDB" id="A0A9Q0LC05"/>
<dbReference type="Pfam" id="PF00169">
    <property type="entry name" value="PH"/>
    <property type="match status" value="1"/>
</dbReference>
<dbReference type="GO" id="GO:0140268">
    <property type="term" value="C:endoplasmic reticulum-plasma membrane contact site"/>
    <property type="evidence" value="ECO:0007669"/>
    <property type="project" value="TreeGrafter"/>
</dbReference>
<dbReference type="Pfam" id="PF16016">
    <property type="entry name" value="VASt"/>
    <property type="match status" value="1"/>
</dbReference>
<dbReference type="InterPro" id="IPR011993">
    <property type="entry name" value="PH-like_dom_sf"/>
</dbReference>
<feature type="region of interest" description="Disordered" evidence="5">
    <location>
        <begin position="258"/>
        <end position="298"/>
    </location>
</feature>
<dbReference type="GO" id="GO:0120015">
    <property type="term" value="F:sterol transfer activity"/>
    <property type="evidence" value="ECO:0007669"/>
    <property type="project" value="TreeGrafter"/>
</dbReference>
<accession>A0A9Q0LC05</accession>
<keyword evidence="3 6" id="KW-1133">Transmembrane helix</keyword>
<dbReference type="PROSITE" id="PS50003">
    <property type="entry name" value="PH_DOMAIN"/>
    <property type="match status" value="1"/>
</dbReference>
<feature type="domain" description="PH" evidence="7">
    <location>
        <begin position="63"/>
        <end position="159"/>
    </location>
</feature>
<protein>
    <recommendedName>
        <fullName evidence="11">PH domain-containing protein</fullName>
    </recommendedName>
</protein>
<evidence type="ECO:0000256" key="2">
    <source>
        <dbReference type="ARBA" id="ARBA00022692"/>
    </source>
</evidence>
<comment type="caution">
    <text evidence="9">The sequence shown here is derived from an EMBL/GenBank/DDBJ whole genome shotgun (WGS) entry which is preliminary data.</text>
</comment>
<dbReference type="PROSITE" id="PS51778">
    <property type="entry name" value="VAST"/>
    <property type="match status" value="1"/>
</dbReference>
<dbReference type="OrthoDB" id="2162691at2759"/>
<evidence type="ECO:0000256" key="3">
    <source>
        <dbReference type="ARBA" id="ARBA00022989"/>
    </source>
</evidence>